<organism evidence="6 7">
    <name type="scientific">Gasterosteus aculeatus aculeatus</name>
    <name type="common">three-spined stickleback</name>
    <dbReference type="NCBI Taxonomy" id="481459"/>
    <lineage>
        <taxon>Eukaryota</taxon>
        <taxon>Metazoa</taxon>
        <taxon>Chordata</taxon>
        <taxon>Craniata</taxon>
        <taxon>Vertebrata</taxon>
        <taxon>Euteleostomi</taxon>
        <taxon>Actinopterygii</taxon>
        <taxon>Neopterygii</taxon>
        <taxon>Teleostei</taxon>
        <taxon>Neoteleostei</taxon>
        <taxon>Acanthomorphata</taxon>
        <taxon>Eupercaria</taxon>
        <taxon>Perciformes</taxon>
        <taxon>Cottioidei</taxon>
        <taxon>Gasterosteales</taxon>
        <taxon>Gasterosteidae</taxon>
        <taxon>Gasterosteus</taxon>
    </lineage>
</organism>
<reference evidence="6" key="2">
    <citation type="submission" date="2025-08" db="UniProtKB">
        <authorList>
            <consortium name="Ensembl"/>
        </authorList>
    </citation>
    <scope>IDENTIFICATION</scope>
</reference>
<name>A0AAQ4PP36_GASAC</name>
<reference evidence="6" key="3">
    <citation type="submission" date="2025-09" db="UniProtKB">
        <authorList>
            <consortium name="Ensembl"/>
        </authorList>
    </citation>
    <scope>IDENTIFICATION</scope>
</reference>
<evidence type="ECO:0000256" key="4">
    <source>
        <dbReference type="ARBA" id="ARBA00023180"/>
    </source>
</evidence>
<evidence type="ECO:0000313" key="7">
    <source>
        <dbReference type="Proteomes" id="UP000007635"/>
    </source>
</evidence>
<dbReference type="InterPro" id="IPR039675">
    <property type="entry name" value="CILP1/CILP2"/>
</dbReference>
<comment type="subcellular location">
    <subcellularLocation>
        <location evidence="1">Secreted</location>
    </subcellularLocation>
</comment>
<dbReference type="Ensembl" id="ENSGACT00000087369.1">
    <property type="protein sequence ID" value="ENSGACP00000039738.1"/>
    <property type="gene ID" value="ENSGACG00000028587.1"/>
</dbReference>
<reference evidence="6 7" key="1">
    <citation type="journal article" date="2021" name="G3 (Bethesda)">
        <title>Improved contiguity of the threespine stickleback genome using long-read sequencing.</title>
        <authorList>
            <person name="Nath S."/>
            <person name="Shaw D.E."/>
            <person name="White M.A."/>
        </authorList>
    </citation>
    <scope>NUCLEOTIDE SEQUENCE [LARGE SCALE GENOMIC DNA]</scope>
    <source>
        <strain evidence="6 7">Lake Benthic</strain>
    </source>
</reference>
<keyword evidence="7" id="KW-1185">Reference proteome</keyword>
<dbReference type="AlphaFoldDB" id="A0AAQ4PP36"/>
<evidence type="ECO:0000256" key="2">
    <source>
        <dbReference type="ARBA" id="ARBA00022525"/>
    </source>
</evidence>
<evidence type="ECO:0000313" key="6">
    <source>
        <dbReference type="Ensembl" id="ENSGACP00000039738.1"/>
    </source>
</evidence>
<dbReference type="InterPro" id="IPR025155">
    <property type="entry name" value="WxxW_domain"/>
</dbReference>
<dbReference type="Pfam" id="PF13330">
    <property type="entry name" value="Mucin2_WxxW"/>
    <property type="match status" value="2"/>
</dbReference>
<dbReference type="PANTHER" id="PTHR15031">
    <property type="entry name" value="CARTILAGE INTERMEDIATE LAYER PROTEIN CLIP"/>
    <property type="match status" value="1"/>
</dbReference>
<dbReference type="GeneTree" id="ENSGT01010000222933"/>
<accession>A0AAQ4PP36</accession>
<keyword evidence="4" id="KW-0325">Glycoprotein</keyword>
<proteinExistence type="predicted"/>
<dbReference type="PANTHER" id="PTHR15031:SF4">
    <property type="entry name" value="CARTILAGE INTERMEDIATE LAYER PROTEIN 1"/>
    <property type="match status" value="1"/>
</dbReference>
<evidence type="ECO:0000256" key="3">
    <source>
        <dbReference type="ARBA" id="ARBA00022729"/>
    </source>
</evidence>
<evidence type="ECO:0000256" key="1">
    <source>
        <dbReference type="ARBA" id="ARBA00004613"/>
    </source>
</evidence>
<dbReference type="Proteomes" id="UP000007635">
    <property type="component" value="Chromosome XII"/>
</dbReference>
<feature type="domain" description="WxxW" evidence="5">
    <location>
        <begin position="125"/>
        <end position="185"/>
    </location>
</feature>
<evidence type="ECO:0000259" key="5">
    <source>
        <dbReference type="Pfam" id="PF13330"/>
    </source>
</evidence>
<protein>
    <recommendedName>
        <fullName evidence="5">WxxW domain-containing protein</fullName>
    </recommendedName>
</protein>
<keyword evidence="2" id="KW-0964">Secreted</keyword>
<feature type="domain" description="WxxW" evidence="5">
    <location>
        <begin position="48"/>
        <end position="114"/>
    </location>
</feature>
<dbReference type="GO" id="GO:0005576">
    <property type="term" value="C:extracellular region"/>
    <property type="evidence" value="ECO:0007669"/>
    <property type="project" value="UniProtKB-SubCell"/>
</dbReference>
<keyword evidence="3" id="KW-0732">Signal</keyword>
<sequence>MIERHVTTLMGERSHKCFLMKHTGSLNSRKNKGLRSKMRFLLFVECRTRWFDDDNPRGNGDFGLTTQTKTIELPKDTHQPSSPCCSYDATFGFACVNAEQGSKRCEDYKVRFTCPNEFCEEQCRTQWLNSDDPSDEGDVESIFQLLKAFPGQVCGNPVSIEAQSTSRISSFLFSGKQCKDYQLVCLPY</sequence>